<dbReference type="Pfam" id="PF06560">
    <property type="entry name" value="GPI"/>
    <property type="match status" value="1"/>
</dbReference>
<dbReference type="AlphaFoldDB" id="A0A9D2EXE2"/>
<dbReference type="EMBL" id="DXBM01000019">
    <property type="protein sequence ID" value="HIZ45733.1"/>
    <property type="molecule type" value="Genomic_DNA"/>
</dbReference>
<dbReference type="InterPro" id="IPR014710">
    <property type="entry name" value="RmlC-like_jellyroll"/>
</dbReference>
<proteinExistence type="inferred from homology"/>
<evidence type="ECO:0000256" key="2">
    <source>
        <dbReference type="ARBA" id="ARBA00006542"/>
    </source>
</evidence>
<organism evidence="8 9">
    <name type="scientific">Candidatus Olsenella pullistercoris</name>
    <dbReference type="NCBI Taxonomy" id="2838712"/>
    <lineage>
        <taxon>Bacteria</taxon>
        <taxon>Bacillati</taxon>
        <taxon>Actinomycetota</taxon>
        <taxon>Coriobacteriia</taxon>
        <taxon>Coriobacteriales</taxon>
        <taxon>Atopobiaceae</taxon>
        <taxon>Olsenella</taxon>
    </lineage>
</organism>
<evidence type="ECO:0000256" key="1">
    <source>
        <dbReference type="ARBA" id="ARBA00004926"/>
    </source>
</evidence>
<comment type="caution">
    <text evidence="8">The sequence shown here is derived from an EMBL/GenBank/DDBJ whole genome shotgun (WGS) entry which is preliminary data.</text>
</comment>
<reference evidence="8" key="1">
    <citation type="journal article" date="2021" name="PeerJ">
        <title>Extensive microbial diversity within the chicken gut microbiome revealed by metagenomics and culture.</title>
        <authorList>
            <person name="Gilroy R."/>
            <person name="Ravi A."/>
            <person name="Getino M."/>
            <person name="Pursley I."/>
            <person name="Horton D.L."/>
            <person name="Alikhan N.F."/>
            <person name="Baker D."/>
            <person name="Gharbi K."/>
            <person name="Hall N."/>
            <person name="Watson M."/>
            <person name="Adriaenssens E.M."/>
            <person name="Foster-Nyarko E."/>
            <person name="Jarju S."/>
            <person name="Secka A."/>
            <person name="Antonio M."/>
            <person name="Oren A."/>
            <person name="Chaudhuri R.R."/>
            <person name="La Ragione R."/>
            <person name="Hildebrand F."/>
            <person name="Pallen M.J."/>
        </authorList>
    </citation>
    <scope>NUCLEOTIDE SEQUENCE</scope>
    <source>
        <strain evidence="8">ChiHjej12B11-14209</strain>
    </source>
</reference>
<dbReference type="GO" id="GO:0006096">
    <property type="term" value="P:glycolytic process"/>
    <property type="evidence" value="ECO:0007669"/>
    <property type="project" value="UniProtKB-KW"/>
</dbReference>
<dbReference type="SUPFAM" id="SSF51182">
    <property type="entry name" value="RmlC-like cupins"/>
    <property type="match status" value="1"/>
</dbReference>
<dbReference type="CDD" id="cd02218">
    <property type="entry name" value="cupin_PGI"/>
    <property type="match status" value="1"/>
</dbReference>
<gene>
    <name evidence="8" type="ORF">IAA19_01770</name>
</gene>
<comment type="catalytic activity">
    <reaction evidence="6">
        <text>alpha-D-glucose 6-phosphate = beta-D-fructose 6-phosphate</text>
        <dbReference type="Rhea" id="RHEA:11816"/>
        <dbReference type="ChEBI" id="CHEBI:57634"/>
        <dbReference type="ChEBI" id="CHEBI:58225"/>
        <dbReference type="EC" id="5.3.1.9"/>
    </reaction>
</comment>
<dbReference type="GO" id="GO:0004347">
    <property type="term" value="F:glucose-6-phosphate isomerase activity"/>
    <property type="evidence" value="ECO:0007669"/>
    <property type="project" value="UniProtKB-EC"/>
</dbReference>
<dbReference type="InterPro" id="IPR011051">
    <property type="entry name" value="RmlC_Cupin_sf"/>
</dbReference>
<evidence type="ECO:0000259" key="7">
    <source>
        <dbReference type="Pfam" id="PF06560"/>
    </source>
</evidence>
<dbReference type="Proteomes" id="UP000824062">
    <property type="component" value="Unassembled WGS sequence"/>
</dbReference>
<evidence type="ECO:0000256" key="6">
    <source>
        <dbReference type="ARBA" id="ARBA00029321"/>
    </source>
</evidence>
<comment type="pathway">
    <text evidence="1">Carbohydrate degradation; glycolysis; D-glyceraldehyde 3-phosphate and glycerone phosphate from D-glucose: step 2/4.</text>
</comment>
<feature type="domain" description="Glucose-6-phosphate isomerase prokaryote" evidence="7">
    <location>
        <begin position="38"/>
        <end position="208"/>
    </location>
</feature>
<evidence type="ECO:0000256" key="5">
    <source>
        <dbReference type="ARBA" id="ARBA00023152"/>
    </source>
</evidence>
<comment type="similarity">
    <text evidence="2">Belongs to the archaeal-type GPI family.</text>
</comment>
<reference evidence="8" key="2">
    <citation type="submission" date="2021-04" db="EMBL/GenBank/DDBJ databases">
        <authorList>
            <person name="Gilroy R."/>
        </authorList>
    </citation>
    <scope>NUCLEOTIDE SEQUENCE</scope>
    <source>
        <strain evidence="8">ChiHjej12B11-14209</strain>
    </source>
</reference>
<evidence type="ECO:0000256" key="4">
    <source>
        <dbReference type="ARBA" id="ARBA00022432"/>
    </source>
</evidence>
<name>A0A9D2EXE2_9ACTN</name>
<sequence length="272" mass="30222">MSEANLSRSGLPLSLTAEGALELGDGLELKGTGHKQVADMQGLFRVDVGEQGAEWAYDTYRAIARPCDRELFERELISYDITVIAPGAVAGEPKKTSGHYHGWNEARTNTYGEVYEVLLGTALFMLQRSDDFEENPEGARVRDCVAVTVEPGQTLVVPPNYGHCSINAGEGPLVFSNLAYVPCPVLYDSVKAHHGMAYYALRDERGQLELVANDRYRDLPAIRRATVHECPELGIEFSRGAYESFVSHSDRFDYLPHPDEYVDKIMGLLDFE</sequence>
<keyword evidence="4" id="KW-0312">Gluconeogenesis</keyword>
<keyword evidence="5" id="KW-0324">Glycolysis</keyword>
<dbReference type="Gene3D" id="2.60.120.10">
    <property type="entry name" value="Jelly Rolls"/>
    <property type="match status" value="1"/>
</dbReference>
<accession>A0A9D2EXE2</accession>
<evidence type="ECO:0000256" key="3">
    <source>
        <dbReference type="ARBA" id="ARBA00011952"/>
    </source>
</evidence>
<evidence type="ECO:0000313" key="8">
    <source>
        <dbReference type="EMBL" id="HIZ45733.1"/>
    </source>
</evidence>
<dbReference type="InterPro" id="IPR010551">
    <property type="entry name" value="G6P_isomerase_prok"/>
</dbReference>
<evidence type="ECO:0000313" key="9">
    <source>
        <dbReference type="Proteomes" id="UP000824062"/>
    </source>
</evidence>
<dbReference type="GO" id="GO:0005737">
    <property type="term" value="C:cytoplasm"/>
    <property type="evidence" value="ECO:0007669"/>
    <property type="project" value="InterPro"/>
</dbReference>
<dbReference type="EC" id="5.3.1.9" evidence="3"/>
<protein>
    <recommendedName>
        <fullName evidence="3">glucose-6-phosphate isomerase</fullName>
        <ecNumber evidence="3">5.3.1.9</ecNumber>
    </recommendedName>
</protein>
<dbReference type="GO" id="GO:0006094">
    <property type="term" value="P:gluconeogenesis"/>
    <property type="evidence" value="ECO:0007669"/>
    <property type="project" value="UniProtKB-KW"/>
</dbReference>